<dbReference type="PANTHER" id="PTHR33223">
    <property type="entry name" value="CCHC-TYPE DOMAIN-CONTAINING PROTEIN"/>
    <property type="match status" value="1"/>
</dbReference>
<proteinExistence type="predicted"/>
<sequence>MPPKNKKNLQSVWLHHCIVFLVRLRKILNFSWIYWKVWQPLRNGRLKKKLLTLKLHLKGKALKFLSDDISNEQQNNFEELVGILKKKFSRSVTFEILQNKFNKIVQQPGQSVKDLAEEISNAANRYFNEGNSKNPEICTLTEKMKFSKFLESLRPDIRTQVKILGPSSFEEAVKQACNAEIAFNDTAAASSNVFTPAEVNILLANHFESSKKIKELNKKIENLTQISVGNHSASEPWDRSAFNRNGHGSSDLNVKIECHICGKGHITTECWYFPRESNAGFHNSHPQRSYNRGNFNPRRGFRNTRSCPFYEARNNRNHPYHRRNLNF</sequence>
<reference evidence="1 2" key="1">
    <citation type="journal article" date="2019" name="Sci. Rep.">
        <title>Orb-weaving spider Araneus ventricosus genome elucidates the spidroin gene catalogue.</title>
        <authorList>
            <person name="Kono N."/>
            <person name="Nakamura H."/>
            <person name="Ohtoshi R."/>
            <person name="Moran D.A.P."/>
            <person name="Shinohara A."/>
            <person name="Yoshida Y."/>
            <person name="Fujiwara M."/>
            <person name="Mori M."/>
            <person name="Tomita M."/>
            <person name="Arakawa K."/>
        </authorList>
    </citation>
    <scope>NUCLEOTIDE SEQUENCE [LARGE SCALE GENOMIC DNA]</scope>
</reference>
<name>A0A4Y2GR41_ARAVE</name>
<dbReference type="AlphaFoldDB" id="A0A4Y2GR41"/>
<dbReference type="OrthoDB" id="6472698at2759"/>
<evidence type="ECO:0000313" key="1">
    <source>
        <dbReference type="EMBL" id="GBM54604.1"/>
    </source>
</evidence>
<evidence type="ECO:0008006" key="3">
    <source>
        <dbReference type="Google" id="ProtNLM"/>
    </source>
</evidence>
<dbReference type="Proteomes" id="UP000499080">
    <property type="component" value="Unassembled WGS sequence"/>
</dbReference>
<dbReference type="PANTHER" id="PTHR33223:SF6">
    <property type="entry name" value="CCHC-TYPE DOMAIN-CONTAINING PROTEIN"/>
    <property type="match status" value="1"/>
</dbReference>
<comment type="caution">
    <text evidence="1">The sequence shown here is derived from an EMBL/GenBank/DDBJ whole genome shotgun (WGS) entry which is preliminary data.</text>
</comment>
<organism evidence="1 2">
    <name type="scientific">Araneus ventricosus</name>
    <name type="common">Orbweaver spider</name>
    <name type="synonym">Epeira ventricosa</name>
    <dbReference type="NCBI Taxonomy" id="182803"/>
    <lineage>
        <taxon>Eukaryota</taxon>
        <taxon>Metazoa</taxon>
        <taxon>Ecdysozoa</taxon>
        <taxon>Arthropoda</taxon>
        <taxon>Chelicerata</taxon>
        <taxon>Arachnida</taxon>
        <taxon>Araneae</taxon>
        <taxon>Araneomorphae</taxon>
        <taxon>Entelegynae</taxon>
        <taxon>Araneoidea</taxon>
        <taxon>Araneidae</taxon>
        <taxon>Araneus</taxon>
    </lineage>
</organism>
<gene>
    <name evidence="1" type="ORF">AVEN_238603_1</name>
</gene>
<protein>
    <recommendedName>
        <fullName evidence="3">Retrotransposon gag domain-containing protein</fullName>
    </recommendedName>
</protein>
<keyword evidence="2" id="KW-1185">Reference proteome</keyword>
<accession>A0A4Y2GR41</accession>
<dbReference type="EMBL" id="BGPR01001466">
    <property type="protein sequence ID" value="GBM54604.1"/>
    <property type="molecule type" value="Genomic_DNA"/>
</dbReference>
<evidence type="ECO:0000313" key="2">
    <source>
        <dbReference type="Proteomes" id="UP000499080"/>
    </source>
</evidence>